<organism evidence="1 2">
    <name type="scientific">Actinoplanes aureus</name>
    <dbReference type="NCBI Taxonomy" id="2792083"/>
    <lineage>
        <taxon>Bacteria</taxon>
        <taxon>Bacillati</taxon>
        <taxon>Actinomycetota</taxon>
        <taxon>Actinomycetes</taxon>
        <taxon>Micromonosporales</taxon>
        <taxon>Micromonosporaceae</taxon>
        <taxon>Actinoplanes</taxon>
    </lineage>
</organism>
<gene>
    <name evidence="1" type="ORF">I4J89_43675</name>
</gene>
<sequence>MAEPVTLAVLGAAVLTEGITFLYGQATELLKRRRERKDQAALVTPAADDPVLAGRLEPVPVDERVLEERDEELITLTERLGSYVHGIRPVDPANTELIAQVEALRSLLELAYRQRITFRGEEREPAGSQVDVVATAKRVDGLLVAARIDSVRGGRVNVDVDVEEVGETGTVYGFQGRTLGG</sequence>
<dbReference type="AlphaFoldDB" id="A0A931G1V6"/>
<reference evidence="1" key="1">
    <citation type="submission" date="2020-11" db="EMBL/GenBank/DDBJ databases">
        <title>Isolation and identification of active actinomycetes.</title>
        <authorList>
            <person name="Sun X."/>
        </authorList>
    </citation>
    <scope>NUCLEOTIDE SEQUENCE</scope>
    <source>
        <strain evidence="1">NEAU-A11</strain>
    </source>
</reference>
<dbReference type="Proteomes" id="UP000598146">
    <property type="component" value="Unassembled WGS sequence"/>
</dbReference>
<proteinExistence type="predicted"/>
<comment type="caution">
    <text evidence="1">The sequence shown here is derived from an EMBL/GenBank/DDBJ whole genome shotgun (WGS) entry which is preliminary data.</text>
</comment>
<dbReference type="EMBL" id="JADQTO010000037">
    <property type="protein sequence ID" value="MBG0568348.1"/>
    <property type="molecule type" value="Genomic_DNA"/>
</dbReference>
<name>A0A931G1V6_9ACTN</name>
<keyword evidence="2" id="KW-1185">Reference proteome</keyword>
<dbReference type="RefSeq" id="WP_196420123.1">
    <property type="nucleotide sequence ID" value="NZ_JADQTO010000037.1"/>
</dbReference>
<accession>A0A931G1V6</accession>
<evidence type="ECO:0000313" key="1">
    <source>
        <dbReference type="EMBL" id="MBG0568348.1"/>
    </source>
</evidence>
<protein>
    <submittedName>
        <fullName evidence="1">Uncharacterized protein</fullName>
    </submittedName>
</protein>
<evidence type="ECO:0000313" key="2">
    <source>
        <dbReference type="Proteomes" id="UP000598146"/>
    </source>
</evidence>